<reference evidence="2 3" key="1">
    <citation type="submission" date="2024-11" db="EMBL/GenBank/DDBJ databases">
        <title>Adaptive evolution of stress response genes in parasites aligns with host niche diversity.</title>
        <authorList>
            <person name="Hahn C."/>
            <person name="Resl P."/>
        </authorList>
    </citation>
    <scope>NUCLEOTIDE SEQUENCE [LARGE SCALE GENOMIC DNA]</scope>
    <source>
        <strain evidence="2">EGGRZ-B1_66</strain>
        <tissue evidence="2">Body</tissue>
    </source>
</reference>
<proteinExistence type="predicted"/>
<dbReference type="SUPFAM" id="SSF51069">
    <property type="entry name" value="Carbonic anhydrase"/>
    <property type="match status" value="1"/>
</dbReference>
<dbReference type="Proteomes" id="UP001626550">
    <property type="component" value="Unassembled WGS sequence"/>
</dbReference>
<keyword evidence="3" id="KW-1185">Reference proteome</keyword>
<feature type="non-terminal residue" evidence="2">
    <location>
        <position position="1"/>
    </location>
</feature>
<comment type="caution">
    <text evidence="2">The sequence shown here is derived from an EMBL/GenBank/DDBJ whole genome shotgun (WGS) entry which is preliminary data.</text>
</comment>
<evidence type="ECO:0000259" key="1">
    <source>
        <dbReference type="PROSITE" id="PS51144"/>
    </source>
</evidence>
<dbReference type="InterPro" id="IPR001148">
    <property type="entry name" value="CA_dom"/>
</dbReference>
<evidence type="ECO:0000313" key="2">
    <source>
        <dbReference type="EMBL" id="KAL3308798.1"/>
    </source>
</evidence>
<accession>A0ABD2PMP6</accession>
<protein>
    <recommendedName>
        <fullName evidence="1">Alpha-carbonic anhydrase domain-containing protein</fullName>
    </recommendedName>
</protein>
<name>A0ABD2PMP6_9PLAT</name>
<dbReference type="AlphaFoldDB" id="A0ABD2PMP6"/>
<dbReference type="PROSITE" id="PS51144">
    <property type="entry name" value="ALPHA_CA_2"/>
    <property type="match status" value="1"/>
</dbReference>
<gene>
    <name evidence="2" type="ORF">Ciccas_012662</name>
</gene>
<organism evidence="2 3">
    <name type="scientific">Cichlidogyrus casuarinus</name>
    <dbReference type="NCBI Taxonomy" id="1844966"/>
    <lineage>
        <taxon>Eukaryota</taxon>
        <taxon>Metazoa</taxon>
        <taxon>Spiralia</taxon>
        <taxon>Lophotrochozoa</taxon>
        <taxon>Platyhelminthes</taxon>
        <taxon>Monogenea</taxon>
        <taxon>Monopisthocotylea</taxon>
        <taxon>Dactylogyridea</taxon>
        <taxon>Ancyrocephalidae</taxon>
        <taxon>Cichlidogyrus</taxon>
    </lineage>
</organism>
<feature type="domain" description="Alpha-carbonic anhydrase" evidence="1">
    <location>
        <begin position="1"/>
        <end position="106"/>
    </location>
</feature>
<sequence>LKFSVLNTGRDIQLTLLVENDAKVALTGGPLSYQFTVHGIKIKFGKNKNGRSEHSINNRSFVGEIQLYGYNSDLYDSFQEAVFAPNGLAILAAFLEVSFAKQLFNL</sequence>
<dbReference type="EMBL" id="JBJKFK010004686">
    <property type="protein sequence ID" value="KAL3308798.1"/>
    <property type="molecule type" value="Genomic_DNA"/>
</dbReference>
<dbReference type="InterPro" id="IPR036398">
    <property type="entry name" value="CA_dom_sf"/>
</dbReference>
<dbReference type="Pfam" id="PF00194">
    <property type="entry name" value="Carb_anhydrase"/>
    <property type="match status" value="1"/>
</dbReference>
<evidence type="ECO:0000313" key="3">
    <source>
        <dbReference type="Proteomes" id="UP001626550"/>
    </source>
</evidence>
<dbReference type="Gene3D" id="3.10.200.10">
    <property type="entry name" value="Alpha carbonic anhydrase"/>
    <property type="match status" value="1"/>
</dbReference>